<proteinExistence type="predicted"/>
<keyword evidence="2" id="KW-0732">Signal</keyword>
<feature type="signal peptide" evidence="2">
    <location>
        <begin position="1"/>
        <end position="26"/>
    </location>
</feature>
<feature type="region of interest" description="Disordered" evidence="1">
    <location>
        <begin position="167"/>
        <end position="192"/>
    </location>
</feature>
<protein>
    <submittedName>
        <fullName evidence="3">Uncharacterized protein</fullName>
    </submittedName>
</protein>
<dbReference type="RefSeq" id="WP_183988620.1">
    <property type="nucleotide sequence ID" value="NZ_JACHHG010000016.1"/>
</dbReference>
<gene>
    <name evidence="3" type="ORF">HNR42_003343</name>
</gene>
<dbReference type="Proteomes" id="UP000569951">
    <property type="component" value="Unassembled WGS sequence"/>
</dbReference>
<evidence type="ECO:0000313" key="3">
    <source>
        <dbReference type="EMBL" id="MBB6099883.1"/>
    </source>
</evidence>
<dbReference type="AlphaFoldDB" id="A0A841I3K0"/>
<evidence type="ECO:0000256" key="1">
    <source>
        <dbReference type="SAM" id="MobiDB-lite"/>
    </source>
</evidence>
<accession>A0A841I3K0</accession>
<evidence type="ECO:0000313" key="4">
    <source>
        <dbReference type="Proteomes" id="UP000569951"/>
    </source>
</evidence>
<dbReference type="EMBL" id="JACHHG010000016">
    <property type="protein sequence ID" value="MBB6099883.1"/>
    <property type="molecule type" value="Genomic_DNA"/>
</dbReference>
<feature type="chain" id="PRO_5032897766" evidence="2">
    <location>
        <begin position="27"/>
        <end position="192"/>
    </location>
</feature>
<sequence>MQWWRTACRNTLLLSLLASPMPAARAHPAPPEPLISIVLEDGAWSGTFSASSARPTYQVARRKLNPGMLALYLPGTDLVILGNHLHADHRFETFILAHELSHLNDMFNGRYSVLPVADCLQHPERYAFDHDIQGLDTAYVCQETEVRARRYAQLYREICGDRSGPLGVPGGAPCPEAPDPTTMPTPGLASSP</sequence>
<organism evidence="3 4">
    <name type="scientific">Deinobacterium chartae</name>
    <dbReference type="NCBI Taxonomy" id="521158"/>
    <lineage>
        <taxon>Bacteria</taxon>
        <taxon>Thermotogati</taxon>
        <taxon>Deinococcota</taxon>
        <taxon>Deinococci</taxon>
        <taxon>Deinococcales</taxon>
        <taxon>Deinococcaceae</taxon>
        <taxon>Deinobacterium</taxon>
    </lineage>
</organism>
<keyword evidence="4" id="KW-1185">Reference proteome</keyword>
<evidence type="ECO:0000256" key="2">
    <source>
        <dbReference type="SAM" id="SignalP"/>
    </source>
</evidence>
<name>A0A841I3K0_9DEIO</name>
<comment type="caution">
    <text evidence="3">The sequence shown here is derived from an EMBL/GenBank/DDBJ whole genome shotgun (WGS) entry which is preliminary data.</text>
</comment>
<reference evidence="3 4" key="1">
    <citation type="submission" date="2020-08" db="EMBL/GenBank/DDBJ databases">
        <title>Genomic Encyclopedia of Type Strains, Phase IV (KMG-IV): sequencing the most valuable type-strain genomes for metagenomic binning, comparative biology and taxonomic classification.</title>
        <authorList>
            <person name="Goeker M."/>
        </authorList>
    </citation>
    <scope>NUCLEOTIDE SEQUENCE [LARGE SCALE GENOMIC DNA]</scope>
    <source>
        <strain evidence="3 4">DSM 21458</strain>
    </source>
</reference>